<dbReference type="Pfam" id="PF08518">
    <property type="entry name" value="GIT_SHD"/>
    <property type="match status" value="2"/>
</dbReference>
<evidence type="ECO:0000259" key="3">
    <source>
        <dbReference type="SMART" id="SM01408"/>
    </source>
</evidence>
<dbReference type="EMBL" id="CP089275">
    <property type="protein sequence ID" value="USP76387.1"/>
    <property type="molecule type" value="Genomic_DNA"/>
</dbReference>
<dbReference type="InterPro" id="IPR056439">
    <property type="entry name" value="VBS_C3G9"/>
</dbReference>
<feature type="compositionally biased region" description="Gly residues" evidence="1">
    <location>
        <begin position="650"/>
        <end position="659"/>
    </location>
</feature>
<feature type="compositionally biased region" description="Polar residues" evidence="1">
    <location>
        <begin position="722"/>
        <end position="734"/>
    </location>
</feature>
<dbReference type="InterPro" id="IPR024610">
    <property type="entry name" value="ING_N_histone-binding"/>
</dbReference>
<dbReference type="GO" id="GO:0005826">
    <property type="term" value="C:actomyosin contractile ring"/>
    <property type="evidence" value="ECO:0007669"/>
    <property type="project" value="TreeGrafter"/>
</dbReference>
<dbReference type="VEuPathDB" id="FungiDB:yc1106_03661"/>
<gene>
    <name evidence="4" type="ORF">yc1106_03661</name>
</gene>
<dbReference type="Gene3D" id="6.10.140.1740">
    <property type="match status" value="1"/>
</dbReference>
<feature type="compositionally biased region" description="Acidic residues" evidence="1">
    <location>
        <begin position="319"/>
        <end position="335"/>
    </location>
</feature>
<feature type="compositionally biased region" description="Pro residues" evidence="1">
    <location>
        <begin position="618"/>
        <end position="644"/>
    </location>
</feature>
<dbReference type="OrthoDB" id="5588096at2759"/>
<feature type="domain" description="Inhibitor of growth protein N-terminal histone-binding" evidence="3">
    <location>
        <begin position="10"/>
        <end position="115"/>
    </location>
</feature>
<dbReference type="SMART" id="SM00555">
    <property type="entry name" value="GIT"/>
    <property type="match status" value="2"/>
</dbReference>
<feature type="compositionally biased region" description="Basic residues" evidence="1">
    <location>
        <begin position="301"/>
        <end position="310"/>
    </location>
</feature>
<accession>A0A9Q9DR87</accession>
<keyword evidence="5" id="KW-1185">Reference proteome</keyword>
<dbReference type="SMART" id="SM01408">
    <property type="entry name" value="ING"/>
    <property type="match status" value="1"/>
</dbReference>
<evidence type="ECO:0000256" key="1">
    <source>
        <dbReference type="SAM" id="MobiDB-lite"/>
    </source>
</evidence>
<feature type="domain" description="GIT Spa2 homology (SHD)" evidence="2">
    <location>
        <begin position="491"/>
        <end position="521"/>
    </location>
</feature>
<feature type="region of interest" description="Disordered" evidence="1">
    <location>
        <begin position="506"/>
        <end position="556"/>
    </location>
</feature>
<dbReference type="GO" id="GO:0005078">
    <property type="term" value="F:MAP-kinase scaffold activity"/>
    <property type="evidence" value="ECO:0007669"/>
    <property type="project" value="TreeGrafter"/>
</dbReference>
<feature type="compositionally biased region" description="Polar residues" evidence="1">
    <location>
        <begin position="749"/>
        <end position="762"/>
    </location>
</feature>
<feature type="compositionally biased region" description="Basic and acidic residues" evidence="1">
    <location>
        <begin position="763"/>
        <end position="782"/>
    </location>
</feature>
<feature type="region of interest" description="Disordered" evidence="1">
    <location>
        <begin position="1067"/>
        <end position="1123"/>
    </location>
</feature>
<dbReference type="InterPro" id="IPR039892">
    <property type="entry name" value="Spa2/Sph1"/>
</dbReference>
<feature type="compositionally biased region" description="Acidic residues" evidence="1">
    <location>
        <begin position="1069"/>
        <end position="1079"/>
    </location>
</feature>
<feature type="region of interest" description="Disordered" evidence="1">
    <location>
        <begin position="578"/>
        <end position="832"/>
    </location>
</feature>
<dbReference type="GO" id="GO:1902716">
    <property type="term" value="C:cell cortex of growing cell tip"/>
    <property type="evidence" value="ECO:0007669"/>
    <property type="project" value="TreeGrafter"/>
</dbReference>
<dbReference type="Pfam" id="PF12998">
    <property type="entry name" value="ING"/>
    <property type="match status" value="1"/>
</dbReference>
<protein>
    <recommendedName>
        <fullName evidence="6">Cell polarity protein</fullName>
    </recommendedName>
</protein>
<feature type="compositionally biased region" description="Acidic residues" evidence="1">
    <location>
        <begin position="680"/>
        <end position="694"/>
    </location>
</feature>
<feature type="domain" description="GIT Spa2 homology (SHD)" evidence="2">
    <location>
        <begin position="550"/>
        <end position="584"/>
    </location>
</feature>
<dbReference type="CDD" id="cd16858">
    <property type="entry name" value="ING_ING3_Yng2p"/>
    <property type="match status" value="1"/>
</dbReference>
<name>A0A9Q9DR87_CURCL</name>
<feature type="compositionally biased region" description="Basic and acidic residues" evidence="1">
    <location>
        <begin position="792"/>
        <end position="808"/>
    </location>
</feature>
<feature type="region of interest" description="Disordered" evidence="1">
    <location>
        <begin position="119"/>
        <end position="161"/>
    </location>
</feature>
<evidence type="ECO:0008006" key="6">
    <source>
        <dbReference type="Google" id="ProtNLM"/>
    </source>
</evidence>
<feature type="compositionally biased region" description="Polar residues" evidence="1">
    <location>
        <begin position="361"/>
        <end position="381"/>
    </location>
</feature>
<dbReference type="GO" id="GO:0000785">
    <property type="term" value="C:chromatin"/>
    <property type="evidence" value="ECO:0007669"/>
    <property type="project" value="UniProtKB-ARBA"/>
</dbReference>
<evidence type="ECO:0000313" key="4">
    <source>
        <dbReference type="EMBL" id="USP76387.1"/>
    </source>
</evidence>
<evidence type="ECO:0000259" key="2">
    <source>
        <dbReference type="SMART" id="SM00555"/>
    </source>
</evidence>
<dbReference type="PANTHER" id="PTHR21601">
    <property type="entry name" value="SPA2 PROTEIN"/>
    <property type="match status" value="1"/>
</dbReference>
<organism evidence="4 5">
    <name type="scientific">Curvularia clavata</name>
    <dbReference type="NCBI Taxonomy" id="95742"/>
    <lineage>
        <taxon>Eukaryota</taxon>
        <taxon>Fungi</taxon>
        <taxon>Dikarya</taxon>
        <taxon>Ascomycota</taxon>
        <taxon>Pezizomycotina</taxon>
        <taxon>Dothideomycetes</taxon>
        <taxon>Pleosporomycetidae</taxon>
        <taxon>Pleosporales</taxon>
        <taxon>Pleosporineae</taxon>
        <taxon>Pleosporaceae</taxon>
        <taxon>Curvularia</taxon>
    </lineage>
</organism>
<dbReference type="Pfam" id="PF23742">
    <property type="entry name" value="VBS_C3G9"/>
    <property type="match status" value="1"/>
</dbReference>
<dbReference type="Proteomes" id="UP001056012">
    <property type="component" value="Chromosome 2"/>
</dbReference>
<dbReference type="InterPro" id="IPR013724">
    <property type="entry name" value="GIT_SHD"/>
</dbReference>
<sequence length="1277" mass="138130">MAIAEDAATVLEQFVHDVANLPAEITHLYEEVQAKDNQIQELRAAIQQRDSSIQKFIKLNGSLVENPKEAGYSKVILASYEKAQILQEEKIGLVEKAAALLDRHVKRLDIKLRDLQNDGSIPTDPQMPSLLRESPGNLVPPASMSNTGANTPLLPVSGNHGGGAPNLAQAAAIARLSNATNAALNSRTTPSLQNMQTQALLNQQRLTNAQTAMQANARQEREASVGSDTKRRRPTGSIGPLPSAASSLGRQGSIGPGTPKPSTPGSRAGSVGPRPQKNALTVKKAKPQQPLRKAALTAKSGVHKKRRKGGSRASPSTTADDESVASEAGTEDEDMSGMGGGDAEEDESDDTKYSPAAASMNALNARSGTLSPMSTDSQEWSPINGYRNIAGDNPYSPTLPPNSYGPSNPDGGMSNGMRTSNGNPSPPSSVGRSSDGTGLYASSLNESMRPPMDTRKMQALEETMAEHFHVLKSYLGPYLNDEKGNPRPSRAKDKLTRLSAVQFQELSTDVYDESIRREQDRKRGGPGAPGNDTPQFLLPKNSFHPKRNQARQKLSTLPLERFRQLATDVFYELERRFPRFTGGDMAPRPASPAMSVQSRISNRGPPSRVGTPNSMGGRPPPGQGYRGPPPMGGPPGGPPGPPGQMRPGSGNEGGGGGSFGRPLPKTFQSNTIVPNKGTLVEDDDDSAGDDDDSFNLEGAAVRRQTNKSAKSMSMAHEKMTEELQNQVSELQSKIGSLEATIRDKDQELEQLQQADKSQSGASETERVQWDELRSSLEQKVEEAESLNSSLRSEIDRLRNENEDIEKSLRAQIADLESRPPPPSANDGDGQWRQRCEELERELSEQQQVADEVRRDASMFLQEMKELSARSDAAAEKEEQMANQVRSLESELKEWKSRYARTKTQLRNLKASSMGLSQLVAADLGGYGRGSSFTSPDGIVKDVHVTKFQLSIDELLQIARRANSEQTLESMHHVVKCVRAITGDIDTTSLSQLQSPTSSVSGDMLANPERQQAKLKSRVSATANNLITATKNHVASGGLSPVSLLDAAASHLSTAVVELLKHVKVRPTPEDELEADDEDVDRPMPLKSDVYSNQAAPTNGGATTKSGHQRGGSSRGGSSDTTRYSAYSSPYSGYDGAQDGGMLEFKNYLEDQTALLVQSISPLVTLIRNNPNPSPADDQQIYDYIQDISRAVEDTGNKTYDSVNQLSNSALKKHTIPVIEVLDECRRSMLAVDIRSGGREKIPPLAFRTARALKELVLRVDRIESGELTVDQNLTTEL</sequence>
<dbReference type="PANTHER" id="PTHR21601:SF0">
    <property type="entry name" value="PROTEIN SPA2-RELATED"/>
    <property type="match status" value="1"/>
</dbReference>
<feature type="compositionally biased region" description="Low complexity" evidence="1">
    <location>
        <begin position="420"/>
        <end position="434"/>
    </location>
</feature>
<feature type="region of interest" description="Disordered" evidence="1">
    <location>
        <begin position="210"/>
        <end position="451"/>
    </location>
</feature>
<proteinExistence type="predicted"/>
<dbReference type="AlphaFoldDB" id="A0A9Q9DR87"/>
<feature type="compositionally biased region" description="Polar residues" evidence="1">
    <location>
        <begin position="1089"/>
        <end position="1104"/>
    </location>
</feature>
<reference evidence="4" key="1">
    <citation type="submission" date="2021-12" db="EMBL/GenBank/DDBJ databases">
        <title>Curvularia clavata genome.</title>
        <authorList>
            <person name="Cao Y."/>
        </authorList>
    </citation>
    <scope>NUCLEOTIDE SEQUENCE</scope>
    <source>
        <strain evidence="4">Yc1106</strain>
    </source>
</reference>
<feature type="compositionally biased region" description="Basic and acidic residues" evidence="1">
    <location>
        <begin position="513"/>
        <end position="523"/>
    </location>
</feature>
<evidence type="ECO:0000313" key="5">
    <source>
        <dbReference type="Proteomes" id="UP001056012"/>
    </source>
</evidence>